<name>A0A382PXT8_9ZZZZ</name>
<sequence length="338" mass="38191">YYEDTDLSWRGRNRDWRFRFVPTAVCRHRHGAATGLETPDMRRFQARNRLLVATRNGSPVTIASAWTRTLLGLLRPRPRPRLAGLVDAVGQLRWALQTRAEIRRRPRRDPCSGVVDLHRLSGTDWEVVGPEPRFLLDAERIPTGWVRVRARCVLDNLSGLTPTLRIVGASDQNPYVVRLGRRGLEGIDHVLAVPEGVQSLELVVVPGAGTVRLEGLELSRISRPGAIAFMLRAVVRDLRGYSRHRQAELARNIIRRLFRQGPRATMRGLGRRYSSRGKLIVADQGSVPYLDWLRAFDPVGETDRTRAAEAIDGLSEQPLVSIVMPVYDTDEVWLRLAI</sequence>
<dbReference type="InterPro" id="IPR029044">
    <property type="entry name" value="Nucleotide-diphossugar_trans"/>
</dbReference>
<dbReference type="SUPFAM" id="SSF53448">
    <property type="entry name" value="Nucleotide-diphospho-sugar transferases"/>
    <property type="match status" value="1"/>
</dbReference>
<organism evidence="1">
    <name type="scientific">marine metagenome</name>
    <dbReference type="NCBI Taxonomy" id="408172"/>
    <lineage>
        <taxon>unclassified sequences</taxon>
        <taxon>metagenomes</taxon>
        <taxon>ecological metagenomes</taxon>
    </lineage>
</organism>
<dbReference type="EMBL" id="UINC01110577">
    <property type="protein sequence ID" value="SVC78173.1"/>
    <property type="molecule type" value="Genomic_DNA"/>
</dbReference>
<proteinExistence type="predicted"/>
<protein>
    <submittedName>
        <fullName evidence="1">Uncharacterized protein</fullName>
    </submittedName>
</protein>
<feature type="non-terminal residue" evidence="1">
    <location>
        <position position="1"/>
    </location>
</feature>
<evidence type="ECO:0000313" key="1">
    <source>
        <dbReference type="EMBL" id="SVC78173.1"/>
    </source>
</evidence>
<dbReference type="AlphaFoldDB" id="A0A382PXT8"/>
<feature type="non-terminal residue" evidence="1">
    <location>
        <position position="338"/>
    </location>
</feature>
<gene>
    <name evidence="1" type="ORF">METZ01_LOCUS331027</name>
</gene>
<reference evidence="1" key="1">
    <citation type="submission" date="2018-05" db="EMBL/GenBank/DDBJ databases">
        <authorList>
            <person name="Lanie J.A."/>
            <person name="Ng W.-L."/>
            <person name="Kazmierczak K.M."/>
            <person name="Andrzejewski T.M."/>
            <person name="Davidsen T.M."/>
            <person name="Wayne K.J."/>
            <person name="Tettelin H."/>
            <person name="Glass J.I."/>
            <person name="Rusch D."/>
            <person name="Podicherti R."/>
            <person name="Tsui H.-C.T."/>
            <person name="Winkler M.E."/>
        </authorList>
    </citation>
    <scope>NUCLEOTIDE SEQUENCE</scope>
</reference>
<accession>A0A382PXT8</accession>